<name>A0ABS3RZ00_9ACTN</name>
<proteinExistence type="predicted"/>
<sequence>MARTLTSGNAYRAGPCPGDRPRAEGGPVFHHFHHLVDLAAVLAAHLTVL</sequence>
<accession>A0ABS3RZ00</accession>
<evidence type="ECO:0000313" key="2">
    <source>
        <dbReference type="EMBL" id="MBO2461688.1"/>
    </source>
</evidence>
<feature type="region of interest" description="Disordered" evidence="1">
    <location>
        <begin position="1"/>
        <end position="24"/>
    </location>
</feature>
<comment type="caution">
    <text evidence="2">The sequence shown here is derived from an EMBL/GenBank/DDBJ whole genome shotgun (WGS) entry which is preliminary data.</text>
</comment>
<evidence type="ECO:0000256" key="1">
    <source>
        <dbReference type="SAM" id="MobiDB-lite"/>
    </source>
</evidence>
<reference evidence="2 3" key="1">
    <citation type="submission" date="2021-03" db="EMBL/GenBank/DDBJ databases">
        <title>Actinomadura violae sp. nov., isolated from lichen in Thailand.</title>
        <authorList>
            <person name="Kanchanasin P."/>
            <person name="Saeng-In P."/>
            <person name="Phongsopitanun W."/>
            <person name="Yuki M."/>
            <person name="Kudo T."/>
            <person name="Ohkuma M."/>
            <person name="Tanasupawat S."/>
        </authorList>
    </citation>
    <scope>NUCLEOTIDE SEQUENCE [LARGE SCALE GENOMIC DNA]</scope>
    <source>
        <strain evidence="2 3">LCR2-06</strain>
    </source>
</reference>
<dbReference type="Proteomes" id="UP000680206">
    <property type="component" value="Unassembled WGS sequence"/>
</dbReference>
<organism evidence="2 3">
    <name type="scientific">Actinomadura violacea</name>
    <dbReference type="NCBI Taxonomy" id="2819934"/>
    <lineage>
        <taxon>Bacteria</taxon>
        <taxon>Bacillati</taxon>
        <taxon>Actinomycetota</taxon>
        <taxon>Actinomycetes</taxon>
        <taxon>Streptosporangiales</taxon>
        <taxon>Thermomonosporaceae</taxon>
        <taxon>Actinomadura</taxon>
    </lineage>
</organism>
<evidence type="ECO:0000313" key="3">
    <source>
        <dbReference type="Proteomes" id="UP000680206"/>
    </source>
</evidence>
<protein>
    <submittedName>
        <fullName evidence="2">Uncharacterized protein</fullName>
    </submittedName>
</protein>
<gene>
    <name evidence="2" type="ORF">J4709_29375</name>
</gene>
<dbReference type="EMBL" id="JAGEPF010000018">
    <property type="protein sequence ID" value="MBO2461688.1"/>
    <property type="molecule type" value="Genomic_DNA"/>
</dbReference>
<dbReference type="RefSeq" id="WP_208245137.1">
    <property type="nucleotide sequence ID" value="NZ_JAGEPF010000018.1"/>
</dbReference>
<keyword evidence="3" id="KW-1185">Reference proteome</keyword>